<dbReference type="EMBL" id="KI913977">
    <property type="protein sequence ID" value="ETV96159.1"/>
    <property type="molecule type" value="Genomic_DNA"/>
</dbReference>
<dbReference type="AlphaFoldDB" id="A0A024TQ74"/>
<proteinExistence type="predicted"/>
<dbReference type="GeneID" id="20087411"/>
<reference evidence="1" key="1">
    <citation type="submission" date="2013-12" db="EMBL/GenBank/DDBJ databases">
        <title>The Genome Sequence of Aphanomyces invadans NJM9701.</title>
        <authorList>
            <consortium name="The Broad Institute Genomics Platform"/>
            <person name="Russ C."/>
            <person name="Tyler B."/>
            <person name="van West P."/>
            <person name="Dieguez-Uribeondo J."/>
            <person name="Young S.K."/>
            <person name="Zeng Q."/>
            <person name="Gargeya S."/>
            <person name="Fitzgerald M."/>
            <person name="Abouelleil A."/>
            <person name="Alvarado L."/>
            <person name="Chapman S.B."/>
            <person name="Gainer-Dewar J."/>
            <person name="Goldberg J."/>
            <person name="Griggs A."/>
            <person name="Gujja S."/>
            <person name="Hansen M."/>
            <person name="Howarth C."/>
            <person name="Imamovic A."/>
            <person name="Ireland A."/>
            <person name="Larimer J."/>
            <person name="McCowan C."/>
            <person name="Murphy C."/>
            <person name="Pearson M."/>
            <person name="Poon T.W."/>
            <person name="Priest M."/>
            <person name="Roberts A."/>
            <person name="Saif S."/>
            <person name="Shea T."/>
            <person name="Sykes S."/>
            <person name="Wortman J."/>
            <person name="Nusbaum C."/>
            <person name="Birren B."/>
        </authorList>
    </citation>
    <scope>NUCLEOTIDE SEQUENCE [LARGE SCALE GENOMIC DNA]</scope>
    <source>
        <strain evidence="1">NJM9701</strain>
    </source>
</reference>
<dbReference type="PANTHER" id="PTHR46586:SF3">
    <property type="entry name" value="ANKYRIN REPEAT-CONTAINING PROTEIN"/>
    <property type="match status" value="1"/>
</dbReference>
<dbReference type="RefSeq" id="XP_008874951.1">
    <property type="nucleotide sequence ID" value="XM_008876729.1"/>
</dbReference>
<dbReference type="VEuPathDB" id="FungiDB:H310_10361"/>
<evidence type="ECO:0000313" key="1">
    <source>
        <dbReference type="EMBL" id="ETV96159.1"/>
    </source>
</evidence>
<gene>
    <name evidence="1" type="ORF">H310_10361</name>
</gene>
<dbReference type="SUPFAM" id="SSF48403">
    <property type="entry name" value="Ankyrin repeat"/>
    <property type="match status" value="1"/>
</dbReference>
<dbReference type="Gene3D" id="1.25.40.20">
    <property type="entry name" value="Ankyrin repeat-containing domain"/>
    <property type="match status" value="1"/>
</dbReference>
<protein>
    <recommendedName>
        <fullName evidence="2">Ankyrin repeat-containing domain</fullName>
    </recommendedName>
</protein>
<dbReference type="OrthoDB" id="65210at2759"/>
<dbReference type="InterPro" id="IPR052050">
    <property type="entry name" value="SecEffector_AnkRepeat"/>
</dbReference>
<evidence type="ECO:0008006" key="2">
    <source>
        <dbReference type="Google" id="ProtNLM"/>
    </source>
</evidence>
<dbReference type="InterPro" id="IPR036770">
    <property type="entry name" value="Ankyrin_rpt-contain_sf"/>
</dbReference>
<accession>A0A024TQ74</accession>
<name>A0A024TQ74_9STRA</name>
<dbReference type="PANTHER" id="PTHR46586">
    <property type="entry name" value="ANKYRIN REPEAT-CONTAINING PROTEIN"/>
    <property type="match status" value="1"/>
</dbReference>
<organism evidence="1">
    <name type="scientific">Aphanomyces invadans</name>
    <dbReference type="NCBI Taxonomy" id="157072"/>
    <lineage>
        <taxon>Eukaryota</taxon>
        <taxon>Sar</taxon>
        <taxon>Stramenopiles</taxon>
        <taxon>Oomycota</taxon>
        <taxon>Saprolegniomycetes</taxon>
        <taxon>Saprolegniales</taxon>
        <taxon>Verrucalvaceae</taxon>
        <taxon>Aphanomyces</taxon>
    </lineage>
</organism>
<sequence>MAAAKAVLVLPSLVRDVTQFQDGLTEELAIMLHVFHSRTFAHDEAKAAGLLEALQCHHTNSYLAQYLGCRPGGIDSRHVDAAAQMGYMETVEYLCASGFPLSMFALPKAAAAGHVDVVQFVFHHVDRHPQSARIAMNHASHAGHLAVVQFLYEHRLEELTIVPIVCAANAGQHNVEMYLRSRFQGGVEE</sequence>